<keyword evidence="2" id="KW-1185">Reference proteome</keyword>
<reference evidence="1 2" key="1">
    <citation type="journal article" date="2002" name="J. Bacteriol.">
        <title>Whole-genome comparison of Mycobacterium tuberculosis clinical and laboratory strains.</title>
        <authorList>
            <person name="Fleischmann R.D."/>
            <person name="Alland D."/>
            <person name="Eisen J.A."/>
            <person name="Carpenter L."/>
            <person name="White O."/>
            <person name="Peterson J."/>
            <person name="DeBoy R."/>
            <person name="Dodson R."/>
            <person name="Gwinn M."/>
            <person name="Haft D."/>
            <person name="Hickey E."/>
            <person name="Kolonay J.F."/>
            <person name="Nelson W.C."/>
            <person name="Umayam L.A."/>
            <person name="Ermolaeva M."/>
            <person name="Salzberg S.L."/>
            <person name="Delcher A."/>
            <person name="Utterback T."/>
            <person name="Weidman J."/>
            <person name="Khouri H."/>
            <person name="Gill J."/>
            <person name="Mikula A."/>
            <person name="Bishai W."/>
            <person name="Jacobs Jr W.R.Jr."/>
            <person name="Venter J.C."/>
            <person name="Fraser C.M."/>
        </authorList>
    </citation>
    <scope>NUCLEOTIDE SEQUENCE [LARGE SCALE GENOMIC DNA]</scope>
    <source>
        <strain evidence="2">CDC 1551 / Oshkosh</strain>
    </source>
</reference>
<evidence type="ECO:0000313" key="2">
    <source>
        <dbReference type="Proteomes" id="UP000001020"/>
    </source>
</evidence>
<name>Q8VKF7_MYCTO</name>
<dbReference type="EMBL" id="AE000516">
    <property type="protein sequence ID" value="AAK44957.1"/>
    <property type="molecule type" value="Genomic_DNA"/>
</dbReference>
<sequence length="96" mass="10597">MRRILRRCLPVVGPPAPRSGVSPAHSLVAINFKAEIVALQGWDRTRPCGRWSYARPDASLAQGNLNSMPQITASAKSPLARVQRRAAGCYRHLTRH</sequence>
<evidence type="ECO:0000313" key="1">
    <source>
        <dbReference type="EMBL" id="AAK44957.1"/>
    </source>
</evidence>
<proteinExistence type="predicted"/>
<protein>
    <submittedName>
        <fullName evidence="1">Uncharacterized protein</fullName>
    </submittedName>
</protein>
<dbReference type="KEGG" id="mtc:MT0726.1"/>
<organism evidence="1 2">
    <name type="scientific">Mycobacterium tuberculosis (strain CDC 1551 / Oshkosh)</name>
    <dbReference type="NCBI Taxonomy" id="83331"/>
    <lineage>
        <taxon>Bacteria</taxon>
        <taxon>Bacillati</taxon>
        <taxon>Actinomycetota</taxon>
        <taxon>Actinomycetes</taxon>
        <taxon>Mycobacteriales</taxon>
        <taxon>Mycobacteriaceae</taxon>
        <taxon>Mycobacterium</taxon>
        <taxon>Mycobacterium tuberculosis complex</taxon>
    </lineage>
</organism>
<dbReference type="HOGENOM" id="CLU_183728_0_0_11"/>
<gene>
    <name evidence="1" type="ordered locus">MT0726.1</name>
</gene>
<dbReference type="AlphaFoldDB" id="Q8VKF7"/>
<accession>Q8VKF7</accession>
<dbReference type="Proteomes" id="UP000001020">
    <property type="component" value="Chromosome"/>
</dbReference>